<dbReference type="AlphaFoldDB" id="A0ABD3WDF8"/>
<accession>A0ABD3WDF8</accession>
<name>A0ABD3WDF8_SINWO</name>
<comment type="caution">
    <text evidence="1">The sequence shown here is derived from an EMBL/GenBank/DDBJ whole genome shotgun (WGS) entry which is preliminary data.</text>
</comment>
<sequence length="65" mass="7927">EKIHFVYENFKKRNELECDIKSKEVLAQLNRTIEEKIRLQLYTRDGYGLYLQDIMKVKDDFENLT</sequence>
<reference evidence="1 2" key="1">
    <citation type="submission" date="2024-11" db="EMBL/GenBank/DDBJ databases">
        <title>Chromosome-level genome assembly of the freshwater bivalve Anodonta woodiana.</title>
        <authorList>
            <person name="Chen X."/>
        </authorList>
    </citation>
    <scope>NUCLEOTIDE SEQUENCE [LARGE SCALE GENOMIC DNA]</scope>
    <source>
        <strain evidence="1">MN2024</strain>
        <tissue evidence="1">Gills</tissue>
    </source>
</reference>
<proteinExistence type="predicted"/>
<gene>
    <name evidence="1" type="ORF">ACJMK2_039926</name>
</gene>
<dbReference type="SUPFAM" id="SSF48340">
    <property type="entry name" value="Interferon-induced guanylate-binding protein 1 (GBP1), C-terminal domain"/>
    <property type="match status" value="1"/>
</dbReference>
<feature type="non-terminal residue" evidence="1">
    <location>
        <position position="65"/>
    </location>
</feature>
<evidence type="ECO:0000313" key="1">
    <source>
        <dbReference type="EMBL" id="KAL3871954.1"/>
    </source>
</evidence>
<dbReference type="InterPro" id="IPR036543">
    <property type="entry name" value="Guanylate-bd_C_sf"/>
</dbReference>
<dbReference type="Gene3D" id="1.20.1000.10">
    <property type="entry name" value="Guanylate-binding protein, C-terminal domain"/>
    <property type="match status" value="1"/>
</dbReference>
<protein>
    <submittedName>
        <fullName evidence="1">Uncharacterized protein</fullName>
    </submittedName>
</protein>
<dbReference type="EMBL" id="JBJQND010000007">
    <property type="protein sequence ID" value="KAL3871954.1"/>
    <property type="molecule type" value="Genomic_DNA"/>
</dbReference>
<dbReference type="Proteomes" id="UP001634394">
    <property type="component" value="Unassembled WGS sequence"/>
</dbReference>
<organism evidence="1 2">
    <name type="scientific">Sinanodonta woodiana</name>
    <name type="common">Chinese pond mussel</name>
    <name type="synonym">Anodonta woodiana</name>
    <dbReference type="NCBI Taxonomy" id="1069815"/>
    <lineage>
        <taxon>Eukaryota</taxon>
        <taxon>Metazoa</taxon>
        <taxon>Spiralia</taxon>
        <taxon>Lophotrochozoa</taxon>
        <taxon>Mollusca</taxon>
        <taxon>Bivalvia</taxon>
        <taxon>Autobranchia</taxon>
        <taxon>Heteroconchia</taxon>
        <taxon>Palaeoheterodonta</taxon>
        <taxon>Unionida</taxon>
        <taxon>Unionoidea</taxon>
        <taxon>Unionidae</taxon>
        <taxon>Unioninae</taxon>
        <taxon>Sinanodonta</taxon>
    </lineage>
</organism>
<keyword evidence="2" id="KW-1185">Reference proteome</keyword>
<feature type="non-terminal residue" evidence="1">
    <location>
        <position position="1"/>
    </location>
</feature>
<evidence type="ECO:0000313" key="2">
    <source>
        <dbReference type="Proteomes" id="UP001634394"/>
    </source>
</evidence>